<dbReference type="AlphaFoldDB" id="A0A0D9XSD6"/>
<evidence type="ECO:0000313" key="1">
    <source>
        <dbReference type="EnsemblPlants" id="LPERR11G11600.1"/>
    </source>
</evidence>
<sequence>MAGGGVCITLVNGSDLYLHRGAYCAPPRVILSSTTYTERVVHIPQSLDFIPNINNLCHNPWEIILPNPREEERDRCISSTIRSISIQVTSAETVLPVMGSSGSTVPVYYNPSGGADDMLVGMKCTLEFHLAGSCLLHCPMMRQLCATVMYNNDAGGSCALNQVVPNSSWLICRIYKKRHRAPQVIIPPAFGNAWEVLNVKVKYSDFLGKAPRARPSYPACSIALSFEGSDESTD</sequence>
<dbReference type="EnsemblPlants" id="LPERR11G11600.1">
    <property type="protein sequence ID" value="LPERR11G11600.1"/>
    <property type="gene ID" value="LPERR11G11600"/>
</dbReference>
<dbReference type="Gramene" id="LPERR11G11600.1">
    <property type="protein sequence ID" value="LPERR11G11600.1"/>
    <property type="gene ID" value="LPERR11G11600"/>
</dbReference>
<reference evidence="2" key="2">
    <citation type="submission" date="2013-12" db="EMBL/GenBank/DDBJ databases">
        <authorList>
            <person name="Yu Y."/>
            <person name="Lee S."/>
            <person name="de Baynast K."/>
            <person name="Wissotski M."/>
            <person name="Liu L."/>
            <person name="Talag J."/>
            <person name="Goicoechea J."/>
            <person name="Angelova A."/>
            <person name="Jetty R."/>
            <person name="Kudrna D."/>
            <person name="Golser W."/>
            <person name="Rivera L."/>
            <person name="Zhang J."/>
            <person name="Wing R."/>
        </authorList>
    </citation>
    <scope>NUCLEOTIDE SEQUENCE</scope>
</reference>
<reference evidence="1" key="3">
    <citation type="submission" date="2015-04" db="UniProtKB">
        <authorList>
            <consortium name="EnsemblPlants"/>
        </authorList>
    </citation>
    <scope>IDENTIFICATION</scope>
</reference>
<dbReference type="HOGENOM" id="CLU_035664_9_2_1"/>
<organism evidence="1 2">
    <name type="scientific">Leersia perrieri</name>
    <dbReference type="NCBI Taxonomy" id="77586"/>
    <lineage>
        <taxon>Eukaryota</taxon>
        <taxon>Viridiplantae</taxon>
        <taxon>Streptophyta</taxon>
        <taxon>Embryophyta</taxon>
        <taxon>Tracheophyta</taxon>
        <taxon>Spermatophyta</taxon>
        <taxon>Magnoliopsida</taxon>
        <taxon>Liliopsida</taxon>
        <taxon>Poales</taxon>
        <taxon>Poaceae</taxon>
        <taxon>BOP clade</taxon>
        <taxon>Oryzoideae</taxon>
        <taxon>Oryzeae</taxon>
        <taxon>Oryzinae</taxon>
        <taxon>Leersia</taxon>
    </lineage>
</organism>
<protein>
    <submittedName>
        <fullName evidence="1">Uncharacterized protein</fullName>
    </submittedName>
</protein>
<name>A0A0D9XSD6_9ORYZ</name>
<dbReference type="Proteomes" id="UP000032180">
    <property type="component" value="Chromosome 11"/>
</dbReference>
<keyword evidence="2" id="KW-1185">Reference proteome</keyword>
<reference evidence="1 2" key="1">
    <citation type="submission" date="2012-08" db="EMBL/GenBank/DDBJ databases">
        <title>Oryza genome evolution.</title>
        <authorList>
            <person name="Wing R.A."/>
        </authorList>
    </citation>
    <scope>NUCLEOTIDE SEQUENCE</scope>
</reference>
<accession>A0A0D9XSD6</accession>
<proteinExistence type="predicted"/>
<evidence type="ECO:0000313" key="2">
    <source>
        <dbReference type="Proteomes" id="UP000032180"/>
    </source>
</evidence>